<feature type="chain" id="PRO_5021974629" evidence="1">
    <location>
        <begin position="22"/>
        <end position="269"/>
    </location>
</feature>
<dbReference type="Proteomes" id="UP000316905">
    <property type="component" value="Unassembled WGS sequence"/>
</dbReference>
<reference evidence="2 3" key="1">
    <citation type="journal article" date="2015" name="Stand. Genomic Sci.">
        <title>Genomic Encyclopedia of Bacterial and Archaeal Type Strains, Phase III: the genomes of soil and plant-associated and newly described type strains.</title>
        <authorList>
            <person name="Whitman W.B."/>
            <person name="Woyke T."/>
            <person name="Klenk H.P."/>
            <person name="Zhou Y."/>
            <person name="Lilburn T.G."/>
            <person name="Beck B.J."/>
            <person name="De Vos P."/>
            <person name="Vandamme P."/>
            <person name="Eisen J.A."/>
            <person name="Garrity G."/>
            <person name="Hugenholtz P."/>
            <person name="Kyrpides N.C."/>
        </authorList>
    </citation>
    <scope>NUCLEOTIDE SEQUENCE [LARGE SCALE GENOMIC DNA]</scope>
    <source>
        <strain evidence="2 3">CGMCC 1.6858</strain>
    </source>
</reference>
<keyword evidence="1" id="KW-0732">Signal</keyword>
<name>A0A562Q9U3_9PSED</name>
<evidence type="ECO:0000313" key="3">
    <source>
        <dbReference type="Proteomes" id="UP000316905"/>
    </source>
</evidence>
<organism evidence="2 3">
    <name type="scientific">Pseudomonas duriflava</name>
    <dbReference type="NCBI Taxonomy" id="459528"/>
    <lineage>
        <taxon>Bacteria</taxon>
        <taxon>Pseudomonadati</taxon>
        <taxon>Pseudomonadota</taxon>
        <taxon>Gammaproteobacteria</taxon>
        <taxon>Pseudomonadales</taxon>
        <taxon>Pseudomonadaceae</taxon>
        <taxon>Pseudomonas</taxon>
    </lineage>
</organism>
<protein>
    <submittedName>
        <fullName evidence="2">Uncharacterized protein DUF4892</fullName>
    </submittedName>
</protein>
<dbReference type="EMBL" id="VLKY01000008">
    <property type="protein sequence ID" value="TWI53531.1"/>
    <property type="molecule type" value="Genomic_DNA"/>
</dbReference>
<dbReference type="AlphaFoldDB" id="A0A562Q9U3"/>
<keyword evidence="3" id="KW-1185">Reference proteome</keyword>
<evidence type="ECO:0000313" key="2">
    <source>
        <dbReference type="EMBL" id="TWI53531.1"/>
    </source>
</evidence>
<accession>A0A562Q9U3</accession>
<gene>
    <name evidence="2" type="ORF">IQ22_02749</name>
</gene>
<comment type="caution">
    <text evidence="2">The sequence shown here is derived from an EMBL/GenBank/DDBJ whole genome shotgun (WGS) entry which is preliminary data.</text>
</comment>
<evidence type="ECO:0000256" key="1">
    <source>
        <dbReference type="SAM" id="SignalP"/>
    </source>
</evidence>
<dbReference type="InterPro" id="IPR032608">
    <property type="entry name" value="DUF4892"/>
</dbReference>
<feature type="signal peptide" evidence="1">
    <location>
        <begin position="1"/>
        <end position="21"/>
    </location>
</feature>
<proteinExistence type="predicted"/>
<sequence length="269" mass="29600">MIVMRMIMLSLTCLLAIKAGAADFPGSADLEALPRPAHANIVDYHMDPSVERSYPQGSVSRIGGRLRLEGEVQAQGHLTALTYEMAQGHNPVEALDKARHDLQQQSAIPLFWCEGRDCGSSNVIANAIFGKSRLYGPDGQQAYLLLRLAAPQENTLLVLYAITRGNRRGYLHVEQLNATSPLGEQVANPSTLLRQLRRDGELHLPMLETKPDAVWTDLLSRVLAMDGDLAVVIGGPQAEKWRDALVERRIRIARLQVDAARPAGLYVKP</sequence>
<dbReference type="Pfam" id="PF16234">
    <property type="entry name" value="DUF4892"/>
    <property type="match status" value="1"/>
</dbReference>